<dbReference type="Pfam" id="PF10745">
    <property type="entry name" value="DUF2530"/>
    <property type="match status" value="1"/>
</dbReference>
<keyword evidence="1" id="KW-0812">Transmembrane</keyword>
<name>A0A1N7GW33_9NOCA</name>
<evidence type="ECO:0008006" key="4">
    <source>
        <dbReference type="Google" id="ProtNLM"/>
    </source>
</evidence>
<dbReference type="InterPro" id="IPR019681">
    <property type="entry name" value="DUF2530"/>
</dbReference>
<gene>
    <name evidence="2" type="ORF">SAMN05445060_3144</name>
</gene>
<dbReference type="AlphaFoldDB" id="A0A1N7GW33"/>
<feature type="transmembrane region" description="Helical" evidence="1">
    <location>
        <begin position="44"/>
        <end position="64"/>
    </location>
</feature>
<dbReference type="RefSeq" id="WP_076481306.1">
    <property type="nucleotide sequence ID" value="NZ_FTNT01000010.1"/>
</dbReference>
<protein>
    <recommendedName>
        <fullName evidence="4">DUF2530 domain-containing protein</fullName>
    </recommendedName>
</protein>
<keyword evidence="3" id="KW-1185">Reference proteome</keyword>
<keyword evidence="1" id="KW-1133">Transmembrane helix</keyword>
<organism evidence="2 3">
    <name type="scientific">Williamsia sterculiae</name>
    <dbReference type="NCBI Taxonomy" id="1344003"/>
    <lineage>
        <taxon>Bacteria</taxon>
        <taxon>Bacillati</taxon>
        <taxon>Actinomycetota</taxon>
        <taxon>Actinomycetes</taxon>
        <taxon>Mycobacteriales</taxon>
        <taxon>Nocardiaceae</taxon>
        <taxon>Williamsia</taxon>
    </lineage>
</organism>
<evidence type="ECO:0000256" key="1">
    <source>
        <dbReference type="SAM" id="Phobius"/>
    </source>
</evidence>
<feature type="transmembrane region" description="Helical" evidence="1">
    <location>
        <begin position="19"/>
        <end position="38"/>
    </location>
</feature>
<keyword evidence="1" id="KW-0472">Membrane</keyword>
<accession>A0A1N7GW33</accession>
<dbReference type="Proteomes" id="UP000186218">
    <property type="component" value="Unassembled WGS sequence"/>
</dbReference>
<proteinExistence type="predicted"/>
<reference evidence="2 3" key="1">
    <citation type="submission" date="2017-01" db="EMBL/GenBank/DDBJ databases">
        <authorList>
            <person name="Mah S.A."/>
            <person name="Swanson W.J."/>
            <person name="Moy G.W."/>
            <person name="Vacquier V.D."/>
        </authorList>
    </citation>
    <scope>NUCLEOTIDE SEQUENCE [LARGE SCALE GENOMIC DNA]</scope>
    <source>
        <strain evidence="2 3">CPCC 203464</strain>
    </source>
</reference>
<dbReference type="STRING" id="1344003.SAMN05445060_3144"/>
<sequence length="81" mass="8339">MSDSDIPEPPRFLTAPEPVIVVGMVAFLVASVVVGVTGWGGSSALTICLTGLGVGLFGTSLMLTQRVAARRGRRGAQLGLR</sequence>
<evidence type="ECO:0000313" key="2">
    <source>
        <dbReference type="EMBL" id="SIS16648.1"/>
    </source>
</evidence>
<evidence type="ECO:0000313" key="3">
    <source>
        <dbReference type="Proteomes" id="UP000186218"/>
    </source>
</evidence>
<dbReference type="EMBL" id="FTNT01000010">
    <property type="protein sequence ID" value="SIS16648.1"/>
    <property type="molecule type" value="Genomic_DNA"/>
</dbReference>